<proteinExistence type="predicted"/>
<keyword evidence="1" id="KW-1003">Cell membrane</keyword>
<feature type="region of interest" description="Disordered" evidence="6">
    <location>
        <begin position="29"/>
        <end position="50"/>
    </location>
</feature>
<feature type="signal peptide" evidence="7">
    <location>
        <begin position="1"/>
        <end position="31"/>
    </location>
</feature>
<evidence type="ECO:0000256" key="7">
    <source>
        <dbReference type="SAM" id="SignalP"/>
    </source>
</evidence>
<evidence type="ECO:0000313" key="8">
    <source>
        <dbReference type="EMBL" id="ANY74915.1"/>
    </source>
</evidence>
<dbReference type="InterPro" id="IPR006059">
    <property type="entry name" value="SBP"/>
</dbReference>
<keyword evidence="5" id="KW-0449">Lipoprotein</keyword>
<evidence type="ECO:0000256" key="4">
    <source>
        <dbReference type="ARBA" id="ARBA00023139"/>
    </source>
</evidence>
<dbReference type="Proteomes" id="UP000189059">
    <property type="component" value="Unassembled WGS sequence"/>
</dbReference>
<reference evidence="9 10" key="2">
    <citation type="submission" date="2016-12" db="EMBL/GenBank/DDBJ databases">
        <title>Genome sequencing and description of Paenibacillus sp. nov. from high altitude lake in the Indian Trans- Himalayas.</title>
        <authorList>
            <person name="Kiran S."/>
            <person name="Swarnkar M.K."/>
            <person name="Rana A."/>
            <person name="Tewari R."/>
            <person name="Gulati A."/>
        </authorList>
    </citation>
    <scope>NUCLEOTIDE SEQUENCE [LARGE SCALE GENOMIC DNA]</scope>
    <source>
        <strain evidence="9 10">IHBB 9951</strain>
    </source>
</reference>
<evidence type="ECO:0000256" key="6">
    <source>
        <dbReference type="SAM" id="MobiDB-lite"/>
    </source>
</evidence>
<dbReference type="OrthoDB" id="9787283at2"/>
<dbReference type="SUPFAM" id="SSF53850">
    <property type="entry name" value="Periplasmic binding protein-like II"/>
    <property type="match status" value="1"/>
</dbReference>
<evidence type="ECO:0000313" key="10">
    <source>
        <dbReference type="Proteomes" id="UP000189059"/>
    </source>
</evidence>
<evidence type="ECO:0000256" key="5">
    <source>
        <dbReference type="ARBA" id="ARBA00023288"/>
    </source>
</evidence>
<dbReference type="AlphaFoldDB" id="A0A1B2E4L0"/>
<keyword evidence="10" id="KW-1185">Reference proteome</keyword>
<name>A0A1B2E4L0_9BACL</name>
<dbReference type="Pfam" id="PF01547">
    <property type="entry name" value="SBP_bac_1"/>
    <property type="match status" value="1"/>
</dbReference>
<sequence length="550" mass="61729">MLKRTRKRPLLLTVIMVLLFVTACSSGSNNAEPEAPANTSNEQGEQPSAEASLVNASGFPIVNEPVKLDIVAGLPAGSHPDWNDVMLFNEYEKKTGIDVEWQMISTSVLNEQRNIILASGELPDVFYAAGIPDGDVMKYGQQGMFIPLNDLIDNYAPNIKKLLDENPDIRKGLTMPDGNIYSIPRVYDPAFTSVLINPKQWINTKWAETLDLKLPETTDEFYDYLKAIKEGDPNGNGKADEIPFGADGIGRLTKYLYGAWGLQNRGSRHAYVDVNPETDELRFFPTDTKYKEMLEYIHKLYSEELIDPDIFTVNSSELLARLGEDVYGVYNSWDPESWANIENFTGAPVLAGPHGDKLVVSNSPLTGLGHFVITNANKHPEATMRWIDYFFSDEGTEMFFMGFEGVTFKRNADGTTEFLDEIVKNPKGLSFDQAIAQYLVWPGGGMPGIVSQKYFRGGESLPLSVEAAKLLEPYVPEETWPPFSYTTEENTRMAAIDSDISTYIREMQAKFITGDVPFSEWETYVETIEKMGLAEYMEIYQAAYERYKNG</sequence>
<dbReference type="PANTHER" id="PTHR43649">
    <property type="entry name" value="ARABINOSE-BINDING PROTEIN-RELATED"/>
    <property type="match status" value="1"/>
</dbReference>
<feature type="chain" id="PRO_5008535495" evidence="7">
    <location>
        <begin position="32"/>
        <end position="550"/>
    </location>
</feature>
<protein>
    <submittedName>
        <fullName evidence="8">ABC transporter substrate-binding protein</fullName>
    </submittedName>
</protein>
<dbReference type="EMBL" id="MRVI01000001">
    <property type="protein sequence ID" value="OOC62922.1"/>
    <property type="molecule type" value="Genomic_DNA"/>
</dbReference>
<dbReference type="Gene3D" id="3.40.190.10">
    <property type="entry name" value="Periplasmic binding protein-like II"/>
    <property type="match status" value="2"/>
</dbReference>
<dbReference type="EMBL" id="CP016809">
    <property type="protein sequence ID" value="ANY74915.1"/>
    <property type="molecule type" value="Genomic_DNA"/>
</dbReference>
<evidence type="ECO:0000256" key="1">
    <source>
        <dbReference type="ARBA" id="ARBA00022475"/>
    </source>
</evidence>
<accession>A0A1B2E4L0</accession>
<evidence type="ECO:0000256" key="2">
    <source>
        <dbReference type="ARBA" id="ARBA00022729"/>
    </source>
</evidence>
<reference evidence="8" key="1">
    <citation type="submission" date="2016-08" db="EMBL/GenBank/DDBJ databases">
        <title>Complete Genome Seqeunce of Paenibacillus sp. nov. IHBB 9852 from high altitute lake of Indian trans-Himalayas.</title>
        <authorList>
            <person name="Kiran S."/>
            <person name="Swarnkar M.K."/>
            <person name="Rana A."/>
            <person name="Tewari R."/>
            <person name="Gulati A."/>
        </authorList>
    </citation>
    <scope>NUCLEOTIDE SEQUENCE [LARGE SCALE GENOMIC DNA]</scope>
    <source>
        <strain evidence="8">IHBB 9852</strain>
    </source>
</reference>
<dbReference type="InterPro" id="IPR050490">
    <property type="entry name" value="Bact_solute-bd_prot1"/>
</dbReference>
<dbReference type="PANTHER" id="PTHR43649:SF33">
    <property type="entry name" value="POLYGALACTURONAN_RHAMNOGALACTURONAN-BINDING PROTEIN YTCQ"/>
    <property type="match status" value="1"/>
</dbReference>
<evidence type="ECO:0000256" key="3">
    <source>
        <dbReference type="ARBA" id="ARBA00023136"/>
    </source>
</evidence>
<evidence type="ECO:0000313" key="9">
    <source>
        <dbReference type="EMBL" id="OOC62922.1"/>
    </source>
</evidence>
<dbReference type="RefSeq" id="WP_077567683.1">
    <property type="nucleotide sequence ID" value="NZ_CP016809.1"/>
</dbReference>
<gene>
    <name evidence="9" type="ORF">BBD40_14240</name>
    <name evidence="8" type="ORF">BBD41_21395</name>
</gene>
<dbReference type="PROSITE" id="PS51257">
    <property type="entry name" value="PROKAR_LIPOPROTEIN"/>
    <property type="match status" value="1"/>
</dbReference>
<feature type="compositionally biased region" description="Polar residues" evidence="6">
    <location>
        <begin position="29"/>
        <end position="46"/>
    </location>
</feature>
<dbReference type="KEGG" id="pib:BBD41_21395"/>
<keyword evidence="4" id="KW-0564">Palmitate</keyword>
<organism evidence="8">
    <name type="scientific">Paenibacillus ihbetae</name>
    <dbReference type="NCBI Taxonomy" id="1870820"/>
    <lineage>
        <taxon>Bacteria</taxon>
        <taxon>Bacillati</taxon>
        <taxon>Bacillota</taxon>
        <taxon>Bacilli</taxon>
        <taxon>Bacillales</taxon>
        <taxon>Paenibacillaceae</taxon>
        <taxon>Paenibacillus</taxon>
    </lineage>
</organism>
<keyword evidence="2 7" id="KW-0732">Signal</keyword>
<keyword evidence="3" id="KW-0472">Membrane</keyword>